<evidence type="ECO:0000313" key="2">
    <source>
        <dbReference type="EMBL" id="GIG21091.1"/>
    </source>
</evidence>
<proteinExistence type="predicted"/>
<keyword evidence="3" id="KW-1185">Reference proteome</keyword>
<keyword evidence="1" id="KW-0732">Signal</keyword>
<comment type="caution">
    <text evidence="2">The sequence shown here is derived from an EMBL/GenBank/DDBJ whole genome shotgun (WGS) entry which is preliminary data.</text>
</comment>
<dbReference type="AlphaFoldDB" id="A0A919P3T5"/>
<name>A0A919P3T5_9CELL</name>
<gene>
    <name evidence="2" type="ORF">Cch01nite_18150</name>
</gene>
<evidence type="ECO:0000256" key="1">
    <source>
        <dbReference type="SAM" id="SignalP"/>
    </source>
</evidence>
<accession>A0A919P3T5</accession>
<dbReference type="Proteomes" id="UP000632740">
    <property type="component" value="Unassembled WGS sequence"/>
</dbReference>
<reference evidence="2" key="1">
    <citation type="submission" date="2021-01" db="EMBL/GenBank/DDBJ databases">
        <title>Whole genome shotgun sequence of Cellulomonas chitinilytica NBRC 110799.</title>
        <authorList>
            <person name="Komaki H."/>
            <person name="Tamura T."/>
        </authorList>
    </citation>
    <scope>NUCLEOTIDE SEQUENCE</scope>
    <source>
        <strain evidence="2">NBRC 110799</strain>
    </source>
</reference>
<sequence length="135" mass="14474">MRHLSTAVRRAAGCLAALAAVVALAAPPASASSDRDIAIRGLAQCDAVAGQWVVTWEVTNHADVTGTIGNVRAYPASRPLVGLPSRIQPGETVRGEQRLLASEYSGEILFDVNWDDGPVTYDHHWPIYIYLYCGG</sequence>
<feature type="signal peptide" evidence="1">
    <location>
        <begin position="1"/>
        <end position="25"/>
    </location>
</feature>
<evidence type="ECO:0000313" key="3">
    <source>
        <dbReference type="Proteomes" id="UP000632740"/>
    </source>
</evidence>
<dbReference type="EMBL" id="BONK01000005">
    <property type="protein sequence ID" value="GIG21091.1"/>
    <property type="molecule type" value="Genomic_DNA"/>
</dbReference>
<feature type="chain" id="PRO_5038843882" evidence="1">
    <location>
        <begin position="26"/>
        <end position="135"/>
    </location>
</feature>
<organism evidence="2 3">
    <name type="scientific">Cellulomonas chitinilytica</name>
    <dbReference type="NCBI Taxonomy" id="398759"/>
    <lineage>
        <taxon>Bacteria</taxon>
        <taxon>Bacillati</taxon>
        <taxon>Actinomycetota</taxon>
        <taxon>Actinomycetes</taxon>
        <taxon>Micrococcales</taxon>
        <taxon>Cellulomonadaceae</taxon>
        <taxon>Cellulomonas</taxon>
    </lineage>
</organism>
<dbReference type="RefSeq" id="WP_203751690.1">
    <property type="nucleotide sequence ID" value="NZ_BONK01000005.1"/>
</dbReference>
<protein>
    <submittedName>
        <fullName evidence="2">Uncharacterized protein</fullName>
    </submittedName>
</protein>